<comment type="caution">
    <text evidence="1">The sequence shown here is derived from an EMBL/GenBank/DDBJ whole genome shotgun (WGS) entry which is preliminary data.</text>
</comment>
<keyword evidence="2" id="KW-1185">Reference proteome</keyword>
<dbReference type="Proteomes" id="UP001162131">
    <property type="component" value="Unassembled WGS sequence"/>
</dbReference>
<accession>A0AAU9IMF0</accession>
<proteinExistence type="predicted"/>
<dbReference type="AlphaFoldDB" id="A0AAU9IMF0"/>
<gene>
    <name evidence="1" type="ORF">BSTOLATCC_MIC6466</name>
</gene>
<name>A0AAU9IMF0_9CILI</name>
<sequence length="138" mass="15845">MLDENEFTFLFDPKVEEQLRISTSSTTDSNDNSQWQNENFEVPCTHEIESPLDFSNSSQWLQLLDPSQSLGLFTPMTEEQNERYFAMKPKLERVLEILESKLSTVSVKDDCSSQPSSVKLAMPSNSHLLNRRRALTIV</sequence>
<evidence type="ECO:0000313" key="2">
    <source>
        <dbReference type="Proteomes" id="UP001162131"/>
    </source>
</evidence>
<dbReference type="EMBL" id="CAJZBQ010000006">
    <property type="protein sequence ID" value="CAG9312359.1"/>
    <property type="molecule type" value="Genomic_DNA"/>
</dbReference>
<protein>
    <submittedName>
        <fullName evidence="1">Uncharacterized protein</fullName>
    </submittedName>
</protein>
<evidence type="ECO:0000313" key="1">
    <source>
        <dbReference type="EMBL" id="CAG9312359.1"/>
    </source>
</evidence>
<organism evidence="1 2">
    <name type="scientific">Blepharisma stoltei</name>
    <dbReference type="NCBI Taxonomy" id="1481888"/>
    <lineage>
        <taxon>Eukaryota</taxon>
        <taxon>Sar</taxon>
        <taxon>Alveolata</taxon>
        <taxon>Ciliophora</taxon>
        <taxon>Postciliodesmatophora</taxon>
        <taxon>Heterotrichea</taxon>
        <taxon>Heterotrichida</taxon>
        <taxon>Blepharismidae</taxon>
        <taxon>Blepharisma</taxon>
    </lineage>
</organism>
<reference evidence="1" key="1">
    <citation type="submission" date="2021-09" db="EMBL/GenBank/DDBJ databases">
        <authorList>
            <consortium name="AG Swart"/>
            <person name="Singh M."/>
            <person name="Singh A."/>
            <person name="Seah K."/>
            <person name="Emmerich C."/>
        </authorList>
    </citation>
    <scope>NUCLEOTIDE SEQUENCE</scope>
    <source>
        <strain evidence="1">ATCC30299</strain>
    </source>
</reference>